<keyword evidence="6" id="KW-1185">Reference proteome</keyword>
<gene>
    <name evidence="5" type="ORF">DPQ25_10365</name>
</gene>
<dbReference type="PROSITE" id="PS51257">
    <property type="entry name" value="PROKAR_LIPOPROTEIN"/>
    <property type="match status" value="1"/>
</dbReference>
<reference evidence="5 6" key="1">
    <citation type="submission" date="2018-06" db="EMBL/GenBank/DDBJ databases">
        <title>Noncontiguous genome sequence of Ruminococcaceae bacterium ASD2818.</title>
        <authorList>
            <person name="Chaplin A.V."/>
            <person name="Sokolova S.R."/>
            <person name="Kochetkova T.O."/>
            <person name="Goltsov A.Y."/>
            <person name="Trofimov D.Y."/>
            <person name="Efimov B.A."/>
        </authorList>
    </citation>
    <scope>NUCLEOTIDE SEQUENCE [LARGE SCALE GENOMIC DNA]</scope>
    <source>
        <strain evidence="5 6">ASD2818</strain>
    </source>
</reference>
<feature type="region of interest" description="Disordered" evidence="2">
    <location>
        <begin position="31"/>
        <end position="95"/>
    </location>
</feature>
<feature type="chain" id="PRO_5039245100" description="Lysozyme inhibitor LprI-like N-terminal domain-containing protein" evidence="3">
    <location>
        <begin position="28"/>
        <end position="236"/>
    </location>
</feature>
<organism evidence="5 6">
    <name type="scientific">Hydrogeniiclostridium mannosilyticum</name>
    <dbReference type="NCBI Taxonomy" id="2764322"/>
    <lineage>
        <taxon>Bacteria</taxon>
        <taxon>Bacillati</taxon>
        <taxon>Bacillota</taxon>
        <taxon>Clostridia</taxon>
        <taxon>Eubacteriales</taxon>
        <taxon>Acutalibacteraceae</taxon>
        <taxon>Hydrogeniiclostridium</taxon>
    </lineage>
</organism>
<dbReference type="AlphaFoldDB" id="A0A328UA99"/>
<dbReference type="Proteomes" id="UP000249377">
    <property type="component" value="Unassembled WGS sequence"/>
</dbReference>
<keyword evidence="1" id="KW-0175">Coiled coil</keyword>
<feature type="coiled-coil region" evidence="1">
    <location>
        <begin position="148"/>
        <end position="175"/>
    </location>
</feature>
<evidence type="ECO:0000313" key="6">
    <source>
        <dbReference type="Proteomes" id="UP000249377"/>
    </source>
</evidence>
<dbReference type="RefSeq" id="WP_112333110.1">
    <property type="nucleotide sequence ID" value="NZ_QLYR01000007.1"/>
</dbReference>
<feature type="domain" description="Lysozyme inhibitor LprI-like N-terminal" evidence="4">
    <location>
        <begin position="127"/>
        <end position="217"/>
    </location>
</feature>
<sequence length="236" mass="24715">MAPMKAMNKPIKLIALAAAAAVALGLAACSGGASSSVAGSDAPSQNGQSAASSEAGKSESASSQEQSPGDSSGTGSESSAAGSQAPSIDEPAEGEQPGQLIDIETGNAAFDQKFKNNPIDQQYLKEMQNAISNVDMVTVSEKYTSLWKTEIEQAYKKLQNLAADDKEAYAEEQAQWEKDTPAALEKIYESAGSVGGSLAAVNAASQTMDYYRTRAAQIYAELYTYDPEFTYEFSAG</sequence>
<evidence type="ECO:0000259" key="4">
    <source>
        <dbReference type="Pfam" id="PF07007"/>
    </source>
</evidence>
<dbReference type="EMBL" id="QLYR01000007">
    <property type="protein sequence ID" value="RAQ28154.1"/>
    <property type="molecule type" value="Genomic_DNA"/>
</dbReference>
<evidence type="ECO:0000256" key="2">
    <source>
        <dbReference type="SAM" id="MobiDB-lite"/>
    </source>
</evidence>
<dbReference type="InterPro" id="IPR009739">
    <property type="entry name" value="LprI-like_N"/>
</dbReference>
<evidence type="ECO:0000256" key="3">
    <source>
        <dbReference type="SAM" id="SignalP"/>
    </source>
</evidence>
<accession>A0A328UA99</accession>
<feature type="signal peptide" evidence="3">
    <location>
        <begin position="1"/>
        <end position="27"/>
    </location>
</feature>
<evidence type="ECO:0000256" key="1">
    <source>
        <dbReference type="SAM" id="Coils"/>
    </source>
</evidence>
<name>A0A328UA99_9FIRM</name>
<dbReference type="Pfam" id="PF07007">
    <property type="entry name" value="LprI"/>
    <property type="match status" value="1"/>
</dbReference>
<feature type="compositionally biased region" description="Low complexity" evidence="2">
    <location>
        <begin position="48"/>
        <end position="87"/>
    </location>
</feature>
<evidence type="ECO:0000313" key="5">
    <source>
        <dbReference type="EMBL" id="RAQ28154.1"/>
    </source>
</evidence>
<comment type="caution">
    <text evidence="5">The sequence shown here is derived from an EMBL/GenBank/DDBJ whole genome shotgun (WGS) entry which is preliminary data.</text>
</comment>
<feature type="compositionally biased region" description="Low complexity" evidence="2">
    <location>
        <begin position="31"/>
        <end position="40"/>
    </location>
</feature>
<keyword evidence="3" id="KW-0732">Signal</keyword>
<protein>
    <recommendedName>
        <fullName evidence="4">Lysozyme inhibitor LprI-like N-terminal domain-containing protein</fullName>
    </recommendedName>
</protein>
<proteinExistence type="predicted"/>